<protein>
    <submittedName>
        <fullName evidence="1">Uncharacterized protein</fullName>
    </submittedName>
</protein>
<reference evidence="1 2" key="1">
    <citation type="journal article" date="2015" name="Parasit. Vectors">
        <title>Draft genome of the scabies mite.</title>
        <authorList>
            <person name="Rider S.D.Jr."/>
            <person name="Morgan M.S."/>
            <person name="Arlian L.G."/>
        </authorList>
    </citation>
    <scope>NUCLEOTIDE SEQUENCE [LARGE SCALE GENOMIC DNA]</scope>
    <source>
        <strain evidence="1">Arlian Lab</strain>
    </source>
</reference>
<dbReference type="EMBL" id="JXLN01008087">
    <property type="protein sequence ID" value="KPM04287.1"/>
    <property type="molecule type" value="Genomic_DNA"/>
</dbReference>
<comment type="caution">
    <text evidence="1">The sequence shown here is derived from an EMBL/GenBank/DDBJ whole genome shotgun (WGS) entry which is preliminary data.</text>
</comment>
<sequence length="110" mass="12351">MSLDDGLNFVNFHIDTNEEKQEINSSVDNLLGSYYSEHSTLLSKSDDRIEKNSILEGENETMVDDPFTKISDDNDHDGVSIKAMNTINQTNILKSLANDTNLLLADSKER</sequence>
<evidence type="ECO:0000313" key="2">
    <source>
        <dbReference type="Proteomes" id="UP000616769"/>
    </source>
</evidence>
<evidence type="ECO:0000313" key="1">
    <source>
        <dbReference type="EMBL" id="KPM04287.1"/>
    </source>
</evidence>
<name>A0A132A043_SARSC</name>
<dbReference type="OrthoDB" id="72772at2759"/>
<proteinExistence type="predicted"/>
<dbReference type="VEuPathDB" id="VectorBase:SSCA007055"/>
<accession>A0A132A043</accession>
<dbReference type="Proteomes" id="UP000616769">
    <property type="component" value="Unassembled WGS sequence"/>
</dbReference>
<gene>
    <name evidence="1" type="ORF">QR98_0027300</name>
</gene>
<organism evidence="1 2">
    <name type="scientific">Sarcoptes scabiei</name>
    <name type="common">Itch mite</name>
    <name type="synonym">Acarus scabiei</name>
    <dbReference type="NCBI Taxonomy" id="52283"/>
    <lineage>
        <taxon>Eukaryota</taxon>
        <taxon>Metazoa</taxon>
        <taxon>Ecdysozoa</taxon>
        <taxon>Arthropoda</taxon>
        <taxon>Chelicerata</taxon>
        <taxon>Arachnida</taxon>
        <taxon>Acari</taxon>
        <taxon>Acariformes</taxon>
        <taxon>Sarcoptiformes</taxon>
        <taxon>Astigmata</taxon>
        <taxon>Psoroptidia</taxon>
        <taxon>Sarcoptoidea</taxon>
        <taxon>Sarcoptidae</taxon>
        <taxon>Sarcoptinae</taxon>
        <taxon>Sarcoptes</taxon>
    </lineage>
</organism>
<dbReference type="AlphaFoldDB" id="A0A132A043"/>